<keyword evidence="2" id="KW-0698">rRNA processing</keyword>
<dbReference type="InterPro" id="IPR042859">
    <property type="entry name" value="NOL11"/>
</dbReference>
<name>A0A8J0TYZ1_XENLA</name>
<comment type="subcellular location">
    <subcellularLocation>
        <location evidence="1">Nucleus</location>
        <location evidence="1">Nucleolus</location>
    </subcellularLocation>
</comment>
<accession>A0A8J0TYZ1</accession>
<evidence type="ECO:0000256" key="3">
    <source>
        <dbReference type="ARBA" id="ARBA00023015"/>
    </source>
</evidence>
<dbReference type="GO" id="GO:0003723">
    <property type="term" value="F:RNA binding"/>
    <property type="evidence" value="ECO:0007669"/>
    <property type="project" value="TreeGrafter"/>
</dbReference>
<dbReference type="PANTHER" id="PTHR15633">
    <property type="entry name" value="NUCLEOLAR PROTEIN 11"/>
    <property type="match status" value="1"/>
</dbReference>
<keyword evidence="5" id="KW-0804">Transcription</keyword>
<dbReference type="Pfam" id="PF08168">
    <property type="entry name" value="NOL11_N"/>
    <property type="match status" value="1"/>
</dbReference>
<sequence length="729" mass="81079">MAALSEHFTLCGLLTGTDDGKSEILGVEPAGEPDRVLVTDSVQAVTLYKVSDQKPQGAWAVKQGQSITCPAVLNPESGEFIVVHDDKVLRIWKEDNVNLDIAFKATLSADVCRIHTLPNTDPLVLFKGGAVHFLDSLLTDPQQKIGTVLSDGERIVWSEIFADDGQPLIVYLTQQFSNYFVYIHKFSPVCVCKYHLKPNTEDSTILDCSGSVKSKIFTLLTLYSSGQVCQTPFPVSLINKETERVVSASPLLQLSGPIEVGALNFLDESHVAVLISSSSEQKECLSIWNTTFQTLQAARNFQQRTSAQLWCYDNKLFVPHGKTLVVVPYVCEASCLASVLGKSRNIQTSVLENVPFVNWDKLVGKDPETKPSNAGAQKKVLQLSERGATRERKTNANAGNGTESILYPFDVQNISQTQTEAFVQQLLLGKEDTDFQITVGKITQGLVKWCMADPKFYPQSSFVQLVQTNTLSYSLCPDLLSLFLEKRDVPLLQLCLHSFPDVPEVILCSCLKAFLSISEKLVNAAQINTELASLYIDVGDKDKEHKYTEHPEEPSVLQNGFSPTALEEDSCDELIAESLPQTTQKATCPISIKRAVLVNSILISPYNESFLLPHLKDMSGDQVMFFLRYLLYLYLKFNENITINHPGKQMPTVSQIVDWMSMLLDAHFATVVMLSDAKALLNKIQKTVKSQLKFYSEMNKIEGCLAELKELKCPARVSARYSIEVLQLY</sequence>
<dbReference type="GeneID" id="432185"/>
<dbReference type="Xenbase" id="XB-GENE-17339654">
    <property type="gene designation" value="nol11.S"/>
</dbReference>
<dbReference type="CTD" id="432185"/>
<dbReference type="GO" id="GO:0005730">
    <property type="term" value="C:nucleolus"/>
    <property type="evidence" value="ECO:0000318"/>
    <property type="project" value="GO_Central"/>
</dbReference>
<evidence type="ECO:0000313" key="11">
    <source>
        <dbReference type="Xenbase" id="XB-GENE-17339654"/>
    </source>
</evidence>
<evidence type="ECO:0000259" key="8">
    <source>
        <dbReference type="Pfam" id="PF20998"/>
    </source>
</evidence>
<gene>
    <name evidence="10 11" type="primary">nol11.S</name>
    <name evidence="10" type="synonym">nol11</name>
</gene>
<dbReference type="InterPro" id="IPR012584">
    <property type="entry name" value="NOL11_N"/>
</dbReference>
<dbReference type="Proteomes" id="UP000186698">
    <property type="component" value="Chromosome 9_10S"/>
</dbReference>
<evidence type="ECO:0000259" key="7">
    <source>
        <dbReference type="Pfam" id="PF08168"/>
    </source>
</evidence>
<dbReference type="Pfam" id="PF20998">
    <property type="entry name" value="Nol11_C"/>
    <property type="match status" value="1"/>
</dbReference>
<reference evidence="10" key="1">
    <citation type="submission" date="2025-08" db="UniProtKB">
        <authorList>
            <consortium name="RefSeq"/>
        </authorList>
    </citation>
    <scope>IDENTIFICATION</scope>
    <source>
        <strain evidence="10">J_2021</strain>
        <tissue evidence="10">Erythrocytes</tissue>
    </source>
</reference>
<organism evidence="9 10">
    <name type="scientific">Xenopus laevis</name>
    <name type="common">African clawed frog</name>
    <dbReference type="NCBI Taxonomy" id="8355"/>
    <lineage>
        <taxon>Eukaryota</taxon>
        <taxon>Metazoa</taxon>
        <taxon>Chordata</taxon>
        <taxon>Craniata</taxon>
        <taxon>Vertebrata</taxon>
        <taxon>Euteleostomi</taxon>
        <taxon>Amphibia</taxon>
        <taxon>Batrachia</taxon>
        <taxon>Anura</taxon>
        <taxon>Pipoidea</taxon>
        <taxon>Pipidae</taxon>
        <taxon>Xenopodinae</taxon>
        <taxon>Xenopus</taxon>
        <taxon>Xenopus</taxon>
    </lineage>
</organism>
<dbReference type="AGR" id="Xenbase:XB-GENE-17339654"/>
<proteinExistence type="predicted"/>
<evidence type="ECO:0000313" key="10">
    <source>
        <dbReference type="RefSeq" id="XP_018092906.1"/>
    </source>
</evidence>
<evidence type="ECO:0000256" key="1">
    <source>
        <dbReference type="ARBA" id="ARBA00004604"/>
    </source>
</evidence>
<keyword evidence="3" id="KW-0805">Transcription regulation</keyword>
<dbReference type="OrthoDB" id="6502630at2759"/>
<evidence type="ECO:0000256" key="6">
    <source>
        <dbReference type="ARBA" id="ARBA00023242"/>
    </source>
</evidence>
<dbReference type="AlphaFoldDB" id="A0A8J0TYZ1"/>
<keyword evidence="4" id="KW-0010">Activator</keyword>
<evidence type="ECO:0000313" key="9">
    <source>
        <dbReference type="Proteomes" id="UP000186698"/>
    </source>
</evidence>
<protein>
    <submittedName>
        <fullName evidence="10">Nucleolar protein 11 isoform X1</fullName>
    </submittedName>
</protein>
<dbReference type="GO" id="GO:0030490">
    <property type="term" value="P:maturation of SSU-rRNA"/>
    <property type="evidence" value="ECO:0000318"/>
    <property type="project" value="GO_Central"/>
</dbReference>
<evidence type="ECO:0000256" key="4">
    <source>
        <dbReference type="ARBA" id="ARBA00023159"/>
    </source>
</evidence>
<feature type="domain" description="Nucleolar protein 11 C-terminal" evidence="8">
    <location>
        <begin position="431"/>
        <end position="729"/>
    </location>
</feature>
<dbReference type="InterPro" id="IPR048897">
    <property type="entry name" value="Nol11_C"/>
</dbReference>
<keyword evidence="9" id="KW-1185">Reference proteome</keyword>
<dbReference type="PANTHER" id="PTHR15633:SF2">
    <property type="entry name" value="NUCLEOLAR PROTEIN 11"/>
    <property type="match status" value="1"/>
</dbReference>
<evidence type="ECO:0000256" key="5">
    <source>
        <dbReference type="ARBA" id="ARBA00023163"/>
    </source>
</evidence>
<evidence type="ECO:0000256" key="2">
    <source>
        <dbReference type="ARBA" id="ARBA00022552"/>
    </source>
</evidence>
<feature type="domain" description="Nucleolar protein 11 N-terminal" evidence="7">
    <location>
        <begin position="1"/>
        <end position="329"/>
    </location>
</feature>
<dbReference type="RefSeq" id="XP_018092906.1">
    <property type="nucleotide sequence ID" value="XM_018237417.2"/>
</dbReference>
<keyword evidence="6" id="KW-0539">Nucleus</keyword>